<feature type="transmembrane region" description="Helical" evidence="1">
    <location>
        <begin position="27"/>
        <end position="48"/>
    </location>
</feature>
<evidence type="ECO:0000313" key="2">
    <source>
        <dbReference type="EMBL" id="MFB5685157.1"/>
    </source>
</evidence>
<evidence type="ECO:0000313" key="3">
    <source>
        <dbReference type="Proteomes" id="UP001580407"/>
    </source>
</evidence>
<proteinExistence type="predicted"/>
<keyword evidence="3" id="KW-1185">Reference proteome</keyword>
<dbReference type="Proteomes" id="UP001580407">
    <property type="component" value="Unassembled WGS sequence"/>
</dbReference>
<reference evidence="2 3" key="1">
    <citation type="submission" date="2024-09" db="EMBL/GenBank/DDBJ databases">
        <authorList>
            <person name="Ruan L."/>
        </authorList>
    </citation>
    <scope>NUCLEOTIDE SEQUENCE [LARGE SCALE GENOMIC DNA]</scope>
    <source>
        <strain evidence="2 3">D33</strain>
    </source>
</reference>
<organism evidence="2 3">
    <name type="scientific">Paenibacillus terreus</name>
    <dbReference type="NCBI Taxonomy" id="1387834"/>
    <lineage>
        <taxon>Bacteria</taxon>
        <taxon>Bacillati</taxon>
        <taxon>Bacillota</taxon>
        <taxon>Bacilli</taxon>
        <taxon>Bacillales</taxon>
        <taxon>Paenibacillaceae</taxon>
        <taxon>Paenibacillus</taxon>
    </lineage>
</organism>
<gene>
    <name evidence="2" type="ORF">ACE3NQ_30060</name>
</gene>
<name>A0ABV5BHH4_9BACL</name>
<sequence length="52" mass="6142">MVIHKMFCLERTYQQPQPQWQRRVRRGAGLGFGLGQAFFFVMHLLYLLTLGT</sequence>
<protein>
    <submittedName>
        <fullName evidence="2">Uncharacterized protein</fullName>
    </submittedName>
</protein>
<keyword evidence="1" id="KW-1133">Transmembrane helix</keyword>
<keyword evidence="1" id="KW-0472">Membrane</keyword>
<evidence type="ECO:0000256" key="1">
    <source>
        <dbReference type="SAM" id="Phobius"/>
    </source>
</evidence>
<dbReference type="RefSeq" id="WP_375528814.1">
    <property type="nucleotide sequence ID" value="NZ_JBHILM010000060.1"/>
</dbReference>
<keyword evidence="1" id="KW-0812">Transmembrane</keyword>
<dbReference type="EMBL" id="JBHILM010000060">
    <property type="protein sequence ID" value="MFB5685157.1"/>
    <property type="molecule type" value="Genomic_DNA"/>
</dbReference>
<accession>A0ABV5BHH4</accession>
<comment type="caution">
    <text evidence="2">The sequence shown here is derived from an EMBL/GenBank/DDBJ whole genome shotgun (WGS) entry which is preliminary data.</text>
</comment>